<evidence type="ECO:0000256" key="3">
    <source>
        <dbReference type="ARBA" id="ARBA00022737"/>
    </source>
</evidence>
<evidence type="ECO:0000256" key="2">
    <source>
        <dbReference type="ARBA" id="ARBA00022729"/>
    </source>
</evidence>
<dbReference type="Gene3D" id="3.80.10.10">
    <property type="entry name" value="Ribonuclease Inhibitor"/>
    <property type="match status" value="1"/>
</dbReference>
<dbReference type="RefSeq" id="WP_014388130.1">
    <property type="nucleotide sequence ID" value="NC_017025.1"/>
</dbReference>
<dbReference type="Pfam" id="PF24595">
    <property type="entry name" value="DUF7619"/>
    <property type="match status" value="1"/>
</dbReference>
<evidence type="ECO:0000256" key="1">
    <source>
        <dbReference type="ARBA" id="ARBA00022614"/>
    </source>
</evidence>
<dbReference type="eggNOG" id="COG4886">
    <property type="taxonomic scope" value="Bacteria"/>
</dbReference>
<dbReference type="NCBIfam" id="TIGR04183">
    <property type="entry name" value="Por_Secre_tail"/>
    <property type="match status" value="1"/>
</dbReference>
<reference evidence="6 7" key="1">
    <citation type="journal article" date="2012" name="J. Bacteriol.">
        <title>Complete Genome Sequence of Flavobacterium indicum GPSTA100-9T, Isolated from Warm Spring Water.</title>
        <authorList>
            <person name="Barbier P."/>
            <person name="Houel A."/>
            <person name="Loux V."/>
            <person name="Poulain J."/>
            <person name="Bernardet J.F."/>
            <person name="Touchon M."/>
            <person name="Duchaud E."/>
        </authorList>
    </citation>
    <scope>NUCLEOTIDE SEQUENCE [LARGE SCALE GENOMIC DNA]</scope>
    <source>
        <strain evidence="7">DSM 17447 / CIP 109464 / GPTSA100-9</strain>
    </source>
</reference>
<dbReference type="InterPro" id="IPR032675">
    <property type="entry name" value="LRR_dom_sf"/>
</dbReference>
<keyword evidence="1" id="KW-0433">Leucine-rich repeat</keyword>
<keyword evidence="7" id="KW-1185">Reference proteome</keyword>
<dbReference type="PANTHER" id="PTHR47566:SF1">
    <property type="entry name" value="PROTEIN NUD1"/>
    <property type="match status" value="1"/>
</dbReference>
<keyword evidence="3" id="KW-0677">Repeat</keyword>
<dbReference type="OrthoDB" id="1110367at2"/>
<evidence type="ECO:0000313" key="7">
    <source>
        <dbReference type="Proteomes" id="UP000007599"/>
    </source>
</evidence>
<accession>H8XV32</accession>
<name>H8XV32_FLAIG</name>
<feature type="domain" description="Secretion system C-terminal sorting" evidence="4">
    <location>
        <begin position="703"/>
        <end position="770"/>
    </location>
</feature>
<feature type="domain" description="DUF7619" evidence="5">
    <location>
        <begin position="556"/>
        <end position="686"/>
    </location>
</feature>
<dbReference type="STRING" id="1094466.KQS_05180"/>
<gene>
    <name evidence="6" type="ordered locus">KQS_05180</name>
</gene>
<dbReference type="NCBIfam" id="TIGR01451">
    <property type="entry name" value="B_ant_repeat"/>
    <property type="match status" value="1"/>
</dbReference>
<proteinExistence type="predicted"/>
<keyword evidence="2" id="KW-0732">Signal</keyword>
<dbReference type="KEGG" id="fin:KQS_05180"/>
<sequence>MKNYYLIVMLVLGLIGKAQIINFTDANFKAKLLASSSSNSIAQNSNYVNFKIDANNNGEIEVSEAQQVYKLNVSNSSISNLTGVYNFSNLSEFNFENNTITFVDFSSLGNLKYIYGSNNSLNSINISGLSILTYLSLQNNQLTNVSLNNCSGLQYCYLNNNVINNISFLNNTNLVHFDCSFNNLSQLLLNNMPQLQTLYCNNNSLTTLNLNTLNNLITLNCNFNLLNSIIFSDNNKIVDLKCRNNNFISLDLNNTTSLTSLDCSSNSMLQSIFIKNGRNVSLTLSNLPNLEYICTGENQISFIQIQVSINYPNCQVNSYCTFTPGGQFYTIQGQHKFDDENNGCDNNDVFIPNLKFNISDGTTSGSIISNYSGIYSIPVQAGNHTITPVLDNPTYFNASPSNVVVNFPTQSSPYTQDFCITPNGIKHDVEVSIIPINPARPGFDVKYKIIFKNKGNQTESGTVNLQFDDTVLDLVSVNPTFSTQTLNNLNWTYSNLQPFETREIIVTFNVNSPLETPAVNAGDFLIYTAQITQLGTDEMISDNSFGLKQLVVNSYDPNDKTCLQGNFVGPDKIGEYVHYTIRFENTGTYPAQNIVVKDMIDTSKFDVSTLVPLTASHNFFTRISGNKVEFIFENINLPFNDANNDGYIAFKIKTKPTLVLGDTFSNSANIYFDYNFPITTNTYTTTIAALSNPSFEFDNYFNLYPNPTSNELTIHLKQAIEINSIQIYNTIGQFVQVQTGNASKVDVSNLKTGNYFIKINTSSGYSTTQFIKN</sequence>
<dbReference type="Proteomes" id="UP000007599">
    <property type="component" value="Chromosome I"/>
</dbReference>
<dbReference type="Pfam" id="PF18962">
    <property type="entry name" value="Por_Secre_tail"/>
    <property type="match status" value="1"/>
</dbReference>
<dbReference type="InterPro" id="IPR026444">
    <property type="entry name" value="Secre_tail"/>
</dbReference>
<reference evidence="7" key="2">
    <citation type="submission" date="2012-03" db="EMBL/GenBank/DDBJ databases">
        <title>Complete genome sequence of Flavobacterium indicum GPTSA100-9T, isolated from warm spring water.</title>
        <authorList>
            <person name="Barbier P."/>
            <person name="Houel A."/>
            <person name="Loux V."/>
            <person name="Poulain J."/>
            <person name="Bernardet J.-F."/>
            <person name="Touchon M."/>
            <person name="Duchaud E."/>
        </authorList>
    </citation>
    <scope>NUCLEOTIDE SEQUENCE [LARGE SCALE GENOMIC DNA]</scope>
    <source>
        <strain evidence="7">DSM 17447 / CIP 109464 / GPTSA100-9</strain>
    </source>
</reference>
<dbReference type="SUPFAM" id="SSF52058">
    <property type="entry name" value="L domain-like"/>
    <property type="match status" value="1"/>
</dbReference>
<dbReference type="InterPro" id="IPR055353">
    <property type="entry name" value="DUF7619"/>
</dbReference>
<dbReference type="HOGENOM" id="CLU_014719_0_0_10"/>
<evidence type="ECO:0000313" key="6">
    <source>
        <dbReference type="EMBL" id="CCG53002.1"/>
    </source>
</evidence>
<evidence type="ECO:0000259" key="5">
    <source>
        <dbReference type="Pfam" id="PF24595"/>
    </source>
</evidence>
<dbReference type="PANTHER" id="PTHR47566">
    <property type="match status" value="1"/>
</dbReference>
<dbReference type="InterPro" id="IPR052574">
    <property type="entry name" value="CDIRP"/>
</dbReference>
<dbReference type="PATRIC" id="fig|1094466.5.peg.1016"/>
<dbReference type="AlphaFoldDB" id="H8XV32"/>
<organism evidence="6 7">
    <name type="scientific">Flavobacterium indicum (strain DSM 17447 / CIP 109464 / GPTSA100-9)</name>
    <dbReference type="NCBI Taxonomy" id="1094466"/>
    <lineage>
        <taxon>Bacteria</taxon>
        <taxon>Pseudomonadati</taxon>
        <taxon>Bacteroidota</taxon>
        <taxon>Flavobacteriia</taxon>
        <taxon>Flavobacteriales</taxon>
        <taxon>Flavobacteriaceae</taxon>
        <taxon>Flavobacterium</taxon>
    </lineage>
</organism>
<dbReference type="EMBL" id="HE774682">
    <property type="protein sequence ID" value="CCG53002.1"/>
    <property type="molecule type" value="Genomic_DNA"/>
</dbReference>
<protein>
    <submittedName>
        <fullName evidence="6">Uncharacterized protein</fullName>
    </submittedName>
</protein>
<dbReference type="GO" id="GO:0035591">
    <property type="term" value="F:signaling adaptor activity"/>
    <property type="evidence" value="ECO:0007669"/>
    <property type="project" value="TreeGrafter"/>
</dbReference>
<dbReference type="InterPro" id="IPR047589">
    <property type="entry name" value="DUF11_rpt"/>
</dbReference>
<evidence type="ECO:0000259" key="4">
    <source>
        <dbReference type="Pfam" id="PF18962"/>
    </source>
</evidence>